<dbReference type="CDD" id="cd04301">
    <property type="entry name" value="NAT_SF"/>
    <property type="match status" value="1"/>
</dbReference>
<accession>A0A1G6K2S8</accession>
<dbReference type="PROSITE" id="PS51186">
    <property type="entry name" value="GNAT"/>
    <property type="match status" value="1"/>
</dbReference>
<dbReference type="GO" id="GO:0016747">
    <property type="term" value="F:acyltransferase activity, transferring groups other than amino-acyl groups"/>
    <property type="evidence" value="ECO:0007669"/>
    <property type="project" value="InterPro"/>
</dbReference>
<keyword evidence="3" id="KW-1185">Reference proteome</keyword>
<dbReference type="InterPro" id="IPR016181">
    <property type="entry name" value="Acyl_CoA_acyltransferase"/>
</dbReference>
<dbReference type="AlphaFoldDB" id="A0A1G6K2S8"/>
<dbReference type="Proteomes" id="UP000199387">
    <property type="component" value="Unassembled WGS sequence"/>
</dbReference>
<feature type="domain" description="N-acetyltransferase" evidence="1">
    <location>
        <begin position="1"/>
        <end position="156"/>
    </location>
</feature>
<dbReference type="PANTHER" id="PTHR43072">
    <property type="entry name" value="N-ACETYLTRANSFERASE"/>
    <property type="match status" value="1"/>
</dbReference>
<organism evidence="2 3">
    <name type="scientific">Melghirimyces thermohalophilus</name>
    <dbReference type="NCBI Taxonomy" id="1236220"/>
    <lineage>
        <taxon>Bacteria</taxon>
        <taxon>Bacillati</taxon>
        <taxon>Bacillota</taxon>
        <taxon>Bacilli</taxon>
        <taxon>Bacillales</taxon>
        <taxon>Thermoactinomycetaceae</taxon>
        <taxon>Melghirimyces</taxon>
    </lineage>
</organism>
<dbReference type="OrthoDB" id="8593648at2"/>
<dbReference type="STRING" id="1236220.SAMN04488112_10538"/>
<dbReference type="Pfam" id="PF00583">
    <property type="entry name" value="Acetyltransf_1"/>
    <property type="match status" value="1"/>
</dbReference>
<evidence type="ECO:0000313" key="2">
    <source>
        <dbReference type="EMBL" id="SDC25171.1"/>
    </source>
</evidence>
<protein>
    <submittedName>
        <fullName evidence="2">Acetyltransferase (GNAT) family protein</fullName>
    </submittedName>
</protein>
<dbReference type="Gene3D" id="3.40.630.30">
    <property type="match status" value="1"/>
</dbReference>
<sequence>MRLRQLQPIDYDAIISVLNRWWGGRHVSDMLPKLFFNHFHPTSWVIEAKNRPIAFLVGFISPGEPEESYIHFVGIHPEYRRQGLGRRLYQAFFQTASDHGCRRVRCLTSPINKRSIAFHRSLGFQLVPSQTVEEDLPIHKDYDGPGRDRVLFVKEL</sequence>
<evidence type="ECO:0000313" key="3">
    <source>
        <dbReference type="Proteomes" id="UP000199387"/>
    </source>
</evidence>
<name>A0A1G6K2S8_9BACL</name>
<gene>
    <name evidence="2" type="ORF">SAMN04488112_10538</name>
</gene>
<dbReference type="RefSeq" id="WP_091567160.1">
    <property type="nucleotide sequence ID" value="NZ_FMZA01000005.1"/>
</dbReference>
<dbReference type="PANTHER" id="PTHR43072:SF36">
    <property type="entry name" value="RIBOSOMAL-PROTEIN-ALANINE ACETYLTRANSFERASE"/>
    <property type="match status" value="1"/>
</dbReference>
<dbReference type="EMBL" id="FMZA01000005">
    <property type="protein sequence ID" value="SDC25171.1"/>
    <property type="molecule type" value="Genomic_DNA"/>
</dbReference>
<keyword evidence="2" id="KW-0808">Transferase</keyword>
<reference evidence="2 3" key="1">
    <citation type="submission" date="2016-10" db="EMBL/GenBank/DDBJ databases">
        <authorList>
            <person name="de Groot N.N."/>
        </authorList>
    </citation>
    <scope>NUCLEOTIDE SEQUENCE [LARGE SCALE GENOMIC DNA]</scope>
    <source>
        <strain evidence="2 3">DSM 45514</strain>
    </source>
</reference>
<proteinExistence type="predicted"/>
<dbReference type="InterPro" id="IPR017255">
    <property type="entry name" value="AcTrfase_GNAT_prd"/>
</dbReference>
<dbReference type="InterPro" id="IPR000182">
    <property type="entry name" value="GNAT_dom"/>
</dbReference>
<dbReference type="SUPFAM" id="SSF55729">
    <property type="entry name" value="Acyl-CoA N-acyltransferases (Nat)"/>
    <property type="match status" value="1"/>
</dbReference>
<evidence type="ECO:0000259" key="1">
    <source>
        <dbReference type="PROSITE" id="PS51186"/>
    </source>
</evidence>
<dbReference type="PIRSF" id="PIRSF037663">
    <property type="entry name" value="Acetyltransf_GNAT_prd"/>
    <property type="match status" value="1"/>
</dbReference>
<dbReference type="FunFam" id="3.40.630.30:FF:000133">
    <property type="entry name" value="Acetyltransferase, GNAT family"/>
    <property type="match status" value="1"/>
</dbReference>